<dbReference type="GO" id="GO:0043952">
    <property type="term" value="P:protein transport by the Sec complex"/>
    <property type="evidence" value="ECO:0007669"/>
    <property type="project" value="UniProtKB-UniRule"/>
</dbReference>
<gene>
    <name evidence="9" type="primary">secE</name>
    <name evidence="11" type="ORF">SAMN04489867_3699</name>
</gene>
<evidence type="ECO:0000256" key="3">
    <source>
        <dbReference type="ARBA" id="ARBA00022475"/>
    </source>
</evidence>
<dbReference type="GO" id="GO:0065002">
    <property type="term" value="P:intracellular protein transmembrane transport"/>
    <property type="evidence" value="ECO:0007669"/>
    <property type="project" value="UniProtKB-UniRule"/>
</dbReference>
<keyword evidence="7 9" id="KW-0811">Translocation</keyword>
<keyword evidence="3 9" id="KW-1003">Cell membrane</keyword>
<reference evidence="12" key="1">
    <citation type="submission" date="2016-10" db="EMBL/GenBank/DDBJ databases">
        <authorList>
            <person name="Varghese N."/>
            <person name="Submissions S."/>
        </authorList>
    </citation>
    <scope>NUCLEOTIDE SEQUENCE [LARGE SCALE GENOMIC DNA]</scope>
    <source>
        <strain evidence="12">DSM 22329</strain>
    </source>
</reference>
<comment type="similarity">
    <text evidence="9">Belongs to the SecE/SEC61-gamma family.</text>
</comment>
<dbReference type="Pfam" id="PF00584">
    <property type="entry name" value="SecE"/>
    <property type="match status" value="1"/>
</dbReference>
<dbReference type="GO" id="GO:0006605">
    <property type="term" value="P:protein targeting"/>
    <property type="evidence" value="ECO:0007669"/>
    <property type="project" value="UniProtKB-UniRule"/>
</dbReference>
<dbReference type="EMBL" id="LT629711">
    <property type="protein sequence ID" value="SDP74068.1"/>
    <property type="molecule type" value="Genomic_DNA"/>
</dbReference>
<keyword evidence="12" id="KW-1185">Reference proteome</keyword>
<name>A0A1H0V7A9_9MICO</name>
<dbReference type="GO" id="GO:0005886">
    <property type="term" value="C:plasma membrane"/>
    <property type="evidence" value="ECO:0007669"/>
    <property type="project" value="UniProtKB-SubCell"/>
</dbReference>
<evidence type="ECO:0000256" key="2">
    <source>
        <dbReference type="ARBA" id="ARBA00022448"/>
    </source>
</evidence>
<keyword evidence="5 9" id="KW-0653">Protein transport</keyword>
<dbReference type="GO" id="GO:0008320">
    <property type="term" value="F:protein transmembrane transporter activity"/>
    <property type="evidence" value="ECO:0007669"/>
    <property type="project" value="UniProtKB-UniRule"/>
</dbReference>
<keyword evidence="4 9" id="KW-0812">Transmembrane</keyword>
<evidence type="ECO:0000256" key="1">
    <source>
        <dbReference type="ARBA" id="ARBA00004370"/>
    </source>
</evidence>
<evidence type="ECO:0000256" key="9">
    <source>
        <dbReference type="HAMAP-Rule" id="MF_00422"/>
    </source>
</evidence>
<comment type="subunit">
    <text evidence="9">Component of the Sec protein translocase complex. Heterotrimer consisting of SecY, SecE and SecG subunits. The heterotrimers can form oligomers, although 1 heterotrimer is thought to be able to translocate proteins. Interacts with the ribosome. Interacts with SecDF, and other proteins may be involved. Interacts with SecA.</text>
</comment>
<comment type="function">
    <text evidence="9">Essential subunit of the Sec protein translocation channel SecYEG. Clamps together the 2 halves of SecY. May contact the channel plug during translocation.</text>
</comment>
<dbReference type="Gene3D" id="1.20.5.1030">
    <property type="entry name" value="Preprotein translocase secy subunit"/>
    <property type="match status" value="1"/>
</dbReference>
<evidence type="ECO:0000256" key="5">
    <source>
        <dbReference type="ARBA" id="ARBA00022927"/>
    </source>
</evidence>
<organism evidence="11 12">
    <name type="scientific">Pedococcus dokdonensis</name>
    <dbReference type="NCBI Taxonomy" id="443156"/>
    <lineage>
        <taxon>Bacteria</taxon>
        <taxon>Bacillati</taxon>
        <taxon>Actinomycetota</taxon>
        <taxon>Actinomycetes</taxon>
        <taxon>Micrococcales</taxon>
        <taxon>Intrasporangiaceae</taxon>
        <taxon>Pedococcus</taxon>
    </lineage>
</organism>
<dbReference type="PANTHER" id="PTHR33910">
    <property type="entry name" value="PROTEIN TRANSLOCASE SUBUNIT SECE"/>
    <property type="match status" value="1"/>
</dbReference>
<sequence length="89" mass="9832">MTDVSAGTRGSGRTGRKSDKGGNPISRFFRSLSLFVSQILDELRKVVRPTRSELINYTIVVIVFVTFVMALVSAVDYGFTKLVLWVFGG</sequence>
<evidence type="ECO:0000313" key="11">
    <source>
        <dbReference type="EMBL" id="SDP74068.1"/>
    </source>
</evidence>
<dbReference type="Proteomes" id="UP000199077">
    <property type="component" value="Chromosome I"/>
</dbReference>
<feature type="region of interest" description="Disordered" evidence="10">
    <location>
        <begin position="1"/>
        <end position="25"/>
    </location>
</feature>
<dbReference type="GO" id="GO:0009306">
    <property type="term" value="P:protein secretion"/>
    <property type="evidence" value="ECO:0007669"/>
    <property type="project" value="UniProtKB-UniRule"/>
</dbReference>
<keyword evidence="8 9" id="KW-0472">Membrane</keyword>
<dbReference type="STRING" id="443156.SAMN04489867_3699"/>
<evidence type="ECO:0000256" key="8">
    <source>
        <dbReference type="ARBA" id="ARBA00023136"/>
    </source>
</evidence>
<protein>
    <recommendedName>
        <fullName evidence="9">Protein translocase subunit SecE</fullName>
    </recommendedName>
</protein>
<evidence type="ECO:0000313" key="12">
    <source>
        <dbReference type="Proteomes" id="UP000199077"/>
    </source>
</evidence>
<feature type="transmembrane region" description="Helical" evidence="9">
    <location>
        <begin position="54"/>
        <end position="75"/>
    </location>
</feature>
<dbReference type="AlphaFoldDB" id="A0A1H0V7A9"/>
<comment type="subcellular location">
    <subcellularLocation>
        <location evidence="9">Cell membrane</location>
        <topology evidence="9">Single-pass membrane protein</topology>
    </subcellularLocation>
    <subcellularLocation>
        <location evidence="1">Membrane</location>
    </subcellularLocation>
</comment>
<dbReference type="PANTHER" id="PTHR33910:SF1">
    <property type="entry name" value="PROTEIN TRANSLOCASE SUBUNIT SECE"/>
    <property type="match status" value="1"/>
</dbReference>
<keyword evidence="6 9" id="KW-1133">Transmembrane helix</keyword>
<dbReference type="InterPro" id="IPR001901">
    <property type="entry name" value="Translocase_SecE/Sec61-g"/>
</dbReference>
<accession>A0A1H0V7A9</accession>
<proteinExistence type="inferred from homology"/>
<keyword evidence="2 9" id="KW-0813">Transport</keyword>
<evidence type="ECO:0000256" key="10">
    <source>
        <dbReference type="SAM" id="MobiDB-lite"/>
    </source>
</evidence>
<dbReference type="RefSeq" id="WP_091788862.1">
    <property type="nucleotide sequence ID" value="NZ_LT629711.1"/>
</dbReference>
<evidence type="ECO:0000256" key="4">
    <source>
        <dbReference type="ARBA" id="ARBA00022692"/>
    </source>
</evidence>
<dbReference type="HAMAP" id="MF_00422">
    <property type="entry name" value="SecE"/>
    <property type="match status" value="1"/>
</dbReference>
<evidence type="ECO:0000256" key="7">
    <source>
        <dbReference type="ARBA" id="ARBA00023010"/>
    </source>
</evidence>
<dbReference type="InterPro" id="IPR038379">
    <property type="entry name" value="SecE_sf"/>
</dbReference>
<dbReference type="InterPro" id="IPR005807">
    <property type="entry name" value="SecE_bac"/>
</dbReference>
<evidence type="ECO:0000256" key="6">
    <source>
        <dbReference type="ARBA" id="ARBA00022989"/>
    </source>
</evidence>
<dbReference type="NCBIfam" id="TIGR00964">
    <property type="entry name" value="secE_bact"/>
    <property type="match status" value="1"/>
</dbReference>